<evidence type="ECO:0000256" key="7">
    <source>
        <dbReference type="ARBA" id="ARBA00023136"/>
    </source>
</evidence>
<keyword evidence="8" id="KW-0804">Transcription</keyword>
<sequence>MSEREQDGQCPQHETAVGWALSSLEADEATRFAEHLPSCAECRETVAETEEIGALLGAAVPQIEPPSGLRDRLLAQIEQVEQEVEPRGQAPVVATPAAGRPEESAASDRAGRVAGAEVRPPGSPGERARRPGGTRRPGRRGRVVMALLTTAVAVLAAVSAGLGIRLVEVVRQQDVQARQSAAMETALRMAADPDMHRVVLHDPGQQTAAVLFATGAHGAVVSTGLPRNDDDEQMYVLWALQGDQPVPMAGFDVGIERERVPAQTLRWSHDMTEEMGSVTAFAISLESGRDMPDAPSGDIVASGPMNG</sequence>
<dbReference type="AlphaFoldDB" id="A0AAC9PTU5"/>
<dbReference type="PANTHER" id="PTHR37461:SF1">
    <property type="entry name" value="ANTI-SIGMA-K FACTOR RSKA"/>
    <property type="match status" value="1"/>
</dbReference>
<evidence type="ECO:0000256" key="6">
    <source>
        <dbReference type="ARBA" id="ARBA00023015"/>
    </source>
</evidence>
<dbReference type="PANTHER" id="PTHR37461">
    <property type="entry name" value="ANTI-SIGMA-K FACTOR RSKA"/>
    <property type="match status" value="1"/>
</dbReference>
<dbReference type="RefSeq" id="WP_075765348.1">
    <property type="nucleotide sequence ID" value="NZ_CP016076.1"/>
</dbReference>
<keyword evidence="15" id="KW-1185">Reference proteome</keyword>
<evidence type="ECO:0000256" key="10">
    <source>
        <dbReference type="ARBA" id="ARBA00030803"/>
    </source>
</evidence>
<evidence type="ECO:0000256" key="11">
    <source>
        <dbReference type="SAM" id="MobiDB-lite"/>
    </source>
</evidence>
<dbReference type="InterPro" id="IPR051474">
    <property type="entry name" value="Anti-sigma-K/W_factor"/>
</dbReference>
<comment type="subcellular location">
    <subcellularLocation>
        <location evidence="2">Cell membrane</location>
    </subcellularLocation>
    <subcellularLocation>
        <location evidence="1">Membrane</location>
        <topology evidence="1">Single-pass membrane protein</topology>
    </subcellularLocation>
</comment>
<keyword evidence="5 12" id="KW-1133">Transmembrane helix</keyword>
<keyword evidence="4 12" id="KW-0812">Transmembrane</keyword>
<dbReference type="Gene3D" id="1.10.10.1320">
    <property type="entry name" value="Anti-sigma factor, zinc-finger domain"/>
    <property type="match status" value="1"/>
</dbReference>
<evidence type="ECO:0000259" key="13">
    <source>
        <dbReference type="Pfam" id="PF10099"/>
    </source>
</evidence>
<dbReference type="Pfam" id="PF10099">
    <property type="entry name" value="RskA_C"/>
    <property type="match status" value="1"/>
</dbReference>
<dbReference type="KEGG" id="acad:UA74_21980"/>
<proteinExistence type="predicted"/>
<gene>
    <name evidence="14" type="ORF">UA74_21980</name>
</gene>
<keyword evidence="6" id="KW-0805">Transcription regulation</keyword>
<evidence type="ECO:0000256" key="12">
    <source>
        <dbReference type="SAM" id="Phobius"/>
    </source>
</evidence>
<dbReference type="GO" id="GO:0006417">
    <property type="term" value="P:regulation of translation"/>
    <property type="evidence" value="ECO:0007669"/>
    <property type="project" value="TreeGrafter"/>
</dbReference>
<organism evidence="14 15">
    <name type="scientific">Actinoalloteichus fjordicus</name>
    <dbReference type="NCBI Taxonomy" id="1612552"/>
    <lineage>
        <taxon>Bacteria</taxon>
        <taxon>Bacillati</taxon>
        <taxon>Actinomycetota</taxon>
        <taxon>Actinomycetes</taxon>
        <taxon>Pseudonocardiales</taxon>
        <taxon>Pseudonocardiaceae</taxon>
        <taxon>Actinoalloteichus</taxon>
    </lineage>
</organism>
<keyword evidence="3" id="KW-1003">Cell membrane</keyword>
<dbReference type="Proteomes" id="UP000185511">
    <property type="component" value="Chromosome"/>
</dbReference>
<feature type="compositionally biased region" description="Basic residues" evidence="11">
    <location>
        <begin position="130"/>
        <end position="140"/>
    </location>
</feature>
<dbReference type="GO" id="GO:0016989">
    <property type="term" value="F:sigma factor antagonist activity"/>
    <property type="evidence" value="ECO:0007669"/>
    <property type="project" value="TreeGrafter"/>
</dbReference>
<evidence type="ECO:0000256" key="3">
    <source>
        <dbReference type="ARBA" id="ARBA00022475"/>
    </source>
</evidence>
<name>A0AAC9PTU5_9PSEU</name>
<accession>A0AAC9PTU5</accession>
<dbReference type="InterPro" id="IPR041916">
    <property type="entry name" value="Anti_sigma_zinc_sf"/>
</dbReference>
<evidence type="ECO:0000256" key="4">
    <source>
        <dbReference type="ARBA" id="ARBA00022692"/>
    </source>
</evidence>
<evidence type="ECO:0000256" key="8">
    <source>
        <dbReference type="ARBA" id="ARBA00023163"/>
    </source>
</evidence>
<feature type="region of interest" description="Disordered" evidence="11">
    <location>
        <begin position="84"/>
        <end position="140"/>
    </location>
</feature>
<dbReference type="InterPro" id="IPR018764">
    <property type="entry name" value="RskA_C"/>
</dbReference>
<evidence type="ECO:0000256" key="5">
    <source>
        <dbReference type="ARBA" id="ARBA00022989"/>
    </source>
</evidence>
<evidence type="ECO:0000256" key="2">
    <source>
        <dbReference type="ARBA" id="ARBA00004236"/>
    </source>
</evidence>
<dbReference type="GO" id="GO:0005886">
    <property type="term" value="C:plasma membrane"/>
    <property type="evidence" value="ECO:0007669"/>
    <property type="project" value="UniProtKB-SubCell"/>
</dbReference>
<protein>
    <recommendedName>
        <fullName evidence="10">Regulator of SigK</fullName>
    </recommendedName>
    <alternativeName>
        <fullName evidence="9">Sigma-K anti-sigma factor RskA</fullName>
    </alternativeName>
</protein>
<feature type="transmembrane region" description="Helical" evidence="12">
    <location>
        <begin position="143"/>
        <end position="164"/>
    </location>
</feature>
<reference evidence="15" key="1">
    <citation type="submission" date="2016-06" db="EMBL/GenBank/DDBJ databases">
        <title>Complete genome sequence of Actinoalloteichus fjordicus DSM 46855 (=ADI127-17), type strain of the new species Actinoalloteichus fjordicus.</title>
        <authorList>
            <person name="Ruckert C."/>
            <person name="Nouioui I."/>
            <person name="Willmese J."/>
            <person name="van Wezel G."/>
            <person name="Klenk H.-P."/>
            <person name="Kalinowski J."/>
            <person name="Zotchev S.B."/>
        </authorList>
    </citation>
    <scope>NUCLEOTIDE SEQUENCE [LARGE SCALE GENOMIC DNA]</scope>
    <source>
        <strain evidence="15">ADI127-7</strain>
    </source>
</reference>
<evidence type="ECO:0000256" key="9">
    <source>
        <dbReference type="ARBA" id="ARBA00029829"/>
    </source>
</evidence>
<evidence type="ECO:0000313" key="15">
    <source>
        <dbReference type="Proteomes" id="UP000185511"/>
    </source>
</evidence>
<keyword evidence="7 12" id="KW-0472">Membrane</keyword>
<dbReference type="EMBL" id="CP016076">
    <property type="protein sequence ID" value="APU16417.1"/>
    <property type="molecule type" value="Genomic_DNA"/>
</dbReference>
<evidence type="ECO:0000256" key="1">
    <source>
        <dbReference type="ARBA" id="ARBA00004167"/>
    </source>
</evidence>
<evidence type="ECO:0000313" key="14">
    <source>
        <dbReference type="EMBL" id="APU16417.1"/>
    </source>
</evidence>
<feature type="region of interest" description="Disordered" evidence="11">
    <location>
        <begin position="287"/>
        <end position="307"/>
    </location>
</feature>
<feature type="domain" description="Anti-sigma K factor RskA C-terminal" evidence="13">
    <location>
        <begin position="150"/>
        <end position="299"/>
    </location>
</feature>